<gene>
    <name evidence="7" type="ORF">W908_01270</name>
</gene>
<keyword evidence="8" id="KW-1185">Reference proteome</keyword>
<dbReference type="InterPro" id="IPR037099">
    <property type="entry name" value="Fum_R/Succ_DH_flav-like_C_sf"/>
</dbReference>
<dbReference type="EMBL" id="CP006911">
    <property type="protein sequence ID" value="ALE01353.1"/>
    <property type="molecule type" value="Genomic_DNA"/>
</dbReference>
<organism evidence="7 8">
    <name type="scientific">Candidatus Pseudothioglobus singularis PS1</name>
    <dbReference type="NCBI Taxonomy" id="1125411"/>
    <lineage>
        <taxon>Bacteria</taxon>
        <taxon>Pseudomonadati</taxon>
        <taxon>Pseudomonadota</taxon>
        <taxon>Gammaproteobacteria</taxon>
        <taxon>Candidatus Pseudothioglobaceae</taxon>
        <taxon>Candidatus Pseudothioglobus</taxon>
    </lineage>
</organism>
<dbReference type="InterPro" id="IPR003953">
    <property type="entry name" value="FAD-dep_OxRdtase_2_FAD-bd"/>
</dbReference>
<dbReference type="STRING" id="1125411.W908_01270"/>
<dbReference type="Gene3D" id="3.90.700.10">
    <property type="entry name" value="Succinate dehydrogenase/fumarate reductase flavoprotein, catalytic domain"/>
    <property type="match status" value="1"/>
</dbReference>
<dbReference type="GO" id="GO:0050660">
    <property type="term" value="F:flavin adenine dinucleotide binding"/>
    <property type="evidence" value="ECO:0007669"/>
    <property type="project" value="TreeGrafter"/>
</dbReference>
<dbReference type="PIRSF" id="PIRSF000171">
    <property type="entry name" value="SDHA_APRA_LASPO"/>
    <property type="match status" value="1"/>
</dbReference>
<dbReference type="Pfam" id="PF00890">
    <property type="entry name" value="FAD_binding_2"/>
    <property type="match status" value="1"/>
</dbReference>
<keyword evidence="3" id="KW-0285">Flavoprotein</keyword>
<sequence length="611" mass="68975">MAKRKTVWEDCDILVVGGGMAGTGAAYEARYWGRDMRIICAEKANIDRSGAVAQGLYAINCYMGMQWDENQPEDHVRYARNDLMGLVREDLAFDMARHVDSAVHKFEEWGLPIMRNEETGRYQREGKWQIMIHGESYKPIVAEAARKSVDKIYNRIMITHLLMDEAKENRVGGAVGFNCRTGDYHVFKAKAVIVGAGGASHIFKPRSVGEGMGRTWYAPWSSGSAYALPIQVGAKMTQMENRIVLTRFKDGYGPVGAYFLHLKTYTQNTYGEEYESKWYEHTKAMVGEYIDHTPTPTCLRNHAFIEEVKAGRGPIHMVTMEAFQDPHLEVIGWENFLGMTVGQAVVWASQNIDPKYTNPELTTSEPYVMGSHATCSGAWVSGPEDISPPEYFWGYNRMLTVDGLFGAGDTVGGTAHKFSSGSFTEGRIAAKAAVKYIQDMGDDKIQVSNKQCDDLKEIIFKPLENYTVGRNEITAGTVSPSYLLPIQGLQRLEKIMDEYVGGISVNYMTNGNLLTRGIELLGILQEDLEHIGAEDLHQLMRGWELKHRTITSECVAQHTLFREETRWPGYYYRGDHMKLDDDNWHCLTVSRRDPKTGEWAMEKAPLYHIVD</sequence>
<comment type="cofactor">
    <cofactor evidence="1">
        <name>FAD</name>
        <dbReference type="ChEBI" id="CHEBI:57692"/>
    </cofactor>
</comment>
<dbReference type="SUPFAM" id="SSF51905">
    <property type="entry name" value="FAD/NAD(P)-binding domain"/>
    <property type="match status" value="1"/>
</dbReference>
<evidence type="ECO:0000313" key="8">
    <source>
        <dbReference type="Proteomes" id="UP000068905"/>
    </source>
</evidence>
<feature type="domain" description="FAD-dependent oxidoreductase 2 FAD-binding" evidence="5">
    <location>
        <begin position="12"/>
        <end position="241"/>
    </location>
</feature>
<evidence type="ECO:0000256" key="2">
    <source>
        <dbReference type="ARBA" id="ARBA00005163"/>
    </source>
</evidence>
<comment type="pathway">
    <text evidence="2">Carbohydrate metabolism; tricarboxylic acid cycle.</text>
</comment>
<dbReference type="GO" id="GO:0009055">
    <property type="term" value="F:electron transfer activity"/>
    <property type="evidence" value="ECO:0007669"/>
    <property type="project" value="TreeGrafter"/>
</dbReference>
<accession>A0A0M5KSS4</accession>
<name>A0A0M5KSS4_9GAMM</name>
<protein>
    <submittedName>
        <fullName evidence="7">Adenylylsulfate reductase subunit alpha</fullName>
        <ecNumber evidence="7">1.8.99.2</ecNumber>
    </submittedName>
</protein>
<dbReference type="AlphaFoldDB" id="A0A0M5KSS4"/>
<evidence type="ECO:0000256" key="4">
    <source>
        <dbReference type="ARBA" id="ARBA00023002"/>
    </source>
</evidence>
<dbReference type="PATRIC" id="fig|1125411.7.peg.251"/>
<dbReference type="EC" id="1.8.99.2" evidence="7"/>
<dbReference type="Gene3D" id="3.50.50.60">
    <property type="entry name" value="FAD/NAD(P)-binding domain"/>
    <property type="match status" value="1"/>
</dbReference>
<dbReference type="KEGG" id="tsn:W908_01270"/>
<dbReference type="SUPFAM" id="SSF56425">
    <property type="entry name" value="Succinate dehydrogenase/fumarate reductase flavoprotein, catalytic domain"/>
    <property type="match status" value="1"/>
</dbReference>
<evidence type="ECO:0000256" key="1">
    <source>
        <dbReference type="ARBA" id="ARBA00001974"/>
    </source>
</evidence>
<keyword evidence="4 7" id="KW-0560">Oxidoreductase</keyword>
<evidence type="ECO:0000313" key="7">
    <source>
        <dbReference type="EMBL" id="ALE01353.1"/>
    </source>
</evidence>
<evidence type="ECO:0000259" key="5">
    <source>
        <dbReference type="Pfam" id="PF00890"/>
    </source>
</evidence>
<dbReference type="InterPro" id="IPR011803">
    <property type="entry name" value="AprA"/>
</dbReference>
<proteinExistence type="predicted"/>
<evidence type="ECO:0000259" key="6">
    <source>
        <dbReference type="Pfam" id="PF02910"/>
    </source>
</evidence>
<dbReference type="GO" id="GO:0000104">
    <property type="term" value="F:succinate dehydrogenase activity"/>
    <property type="evidence" value="ECO:0007669"/>
    <property type="project" value="TreeGrafter"/>
</dbReference>
<dbReference type="GO" id="GO:0009061">
    <property type="term" value="P:anaerobic respiration"/>
    <property type="evidence" value="ECO:0007669"/>
    <property type="project" value="TreeGrafter"/>
</dbReference>
<dbReference type="Pfam" id="PF02910">
    <property type="entry name" value="Succ_DH_flav_C"/>
    <property type="match status" value="1"/>
</dbReference>
<dbReference type="GO" id="GO:0005886">
    <property type="term" value="C:plasma membrane"/>
    <property type="evidence" value="ECO:0007669"/>
    <property type="project" value="TreeGrafter"/>
</dbReference>
<dbReference type="Proteomes" id="UP000068905">
    <property type="component" value="Chromosome"/>
</dbReference>
<dbReference type="InterPro" id="IPR030664">
    <property type="entry name" value="SdhA/FrdA/AprA"/>
</dbReference>
<reference evidence="7 8" key="1">
    <citation type="journal article" date="2015" name="Genome Announc.">
        <title>Genome Sequence of 'Candidatus Thioglobus singularis' Strain PS1, a Mixotroph from the SUP05 Clade of Marine Gammaproteobacteria.</title>
        <authorList>
            <person name="Marshall K.T."/>
            <person name="Morris R.M."/>
        </authorList>
    </citation>
    <scope>NUCLEOTIDE SEQUENCE [LARGE SCALE GENOMIC DNA]</scope>
    <source>
        <strain evidence="7 8">PS1</strain>
    </source>
</reference>
<dbReference type="SUPFAM" id="SSF46977">
    <property type="entry name" value="Succinate dehydrogenase/fumarate reductase flavoprotein C-terminal domain"/>
    <property type="match status" value="1"/>
</dbReference>
<dbReference type="NCBIfam" id="TIGR02061">
    <property type="entry name" value="aprA"/>
    <property type="match status" value="1"/>
</dbReference>
<dbReference type="RefSeq" id="WP_053819635.1">
    <property type="nucleotide sequence ID" value="NZ_CP006911.1"/>
</dbReference>
<dbReference type="InterPro" id="IPR015939">
    <property type="entry name" value="Fum_Rdtase/Succ_DH_flav-like_C"/>
</dbReference>
<dbReference type="OrthoDB" id="9805351at2"/>
<dbReference type="PANTHER" id="PTHR11632:SF51">
    <property type="entry name" value="SUCCINATE DEHYDROGENASE [UBIQUINONE] FLAVOPROTEIN SUBUNIT, MITOCHONDRIAL"/>
    <property type="match status" value="1"/>
</dbReference>
<dbReference type="PANTHER" id="PTHR11632">
    <property type="entry name" value="SUCCINATE DEHYDROGENASE 2 FLAVOPROTEIN SUBUNIT"/>
    <property type="match status" value="1"/>
</dbReference>
<dbReference type="InterPro" id="IPR027477">
    <property type="entry name" value="Succ_DH/fumarate_Rdtase_cat_sf"/>
</dbReference>
<dbReference type="GO" id="GO:0009973">
    <property type="term" value="F:adenylyl-sulfate reductase activity"/>
    <property type="evidence" value="ECO:0007669"/>
    <property type="project" value="UniProtKB-EC"/>
</dbReference>
<feature type="domain" description="Fumarate reductase/succinate dehydrogenase flavoprotein-like C-terminal" evidence="6">
    <location>
        <begin position="491"/>
        <end position="606"/>
    </location>
</feature>
<evidence type="ECO:0000256" key="3">
    <source>
        <dbReference type="ARBA" id="ARBA00022630"/>
    </source>
</evidence>
<dbReference type="InterPro" id="IPR036188">
    <property type="entry name" value="FAD/NAD-bd_sf"/>
</dbReference>